<feature type="region of interest" description="Disordered" evidence="1">
    <location>
        <begin position="39"/>
        <end position="60"/>
    </location>
</feature>
<dbReference type="AlphaFoldDB" id="A0A8D8KI53"/>
<sequence length="105" mass="11440">MPHTGGLPPGVLQPRIAQHSRERLPEGLRLCLHHLRRDAKVPRHSAPAHGSTRPTKVGVHDLRKEVQNPKLLQGPLGAALVGRGPGGQRRVQPCQRGKSSAEHHL</sequence>
<feature type="compositionally biased region" description="Low complexity" evidence="1">
    <location>
        <begin position="88"/>
        <end position="97"/>
    </location>
</feature>
<evidence type="ECO:0000256" key="1">
    <source>
        <dbReference type="SAM" id="MobiDB-lite"/>
    </source>
</evidence>
<organism evidence="2">
    <name type="scientific">Culex pipiens</name>
    <name type="common">House mosquito</name>
    <dbReference type="NCBI Taxonomy" id="7175"/>
    <lineage>
        <taxon>Eukaryota</taxon>
        <taxon>Metazoa</taxon>
        <taxon>Ecdysozoa</taxon>
        <taxon>Arthropoda</taxon>
        <taxon>Hexapoda</taxon>
        <taxon>Insecta</taxon>
        <taxon>Pterygota</taxon>
        <taxon>Neoptera</taxon>
        <taxon>Endopterygota</taxon>
        <taxon>Diptera</taxon>
        <taxon>Nematocera</taxon>
        <taxon>Culicoidea</taxon>
        <taxon>Culicidae</taxon>
        <taxon>Culicinae</taxon>
        <taxon>Culicini</taxon>
        <taxon>Culex</taxon>
        <taxon>Culex</taxon>
    </lineage>
</organism>
<name>A0A8D8KI53_CULPI</name>
<dbReference type="EMBL" id="HBUE01218665">
    <property type="protein sequence ID" value="CAG6538503.1"/>
    <property type="molecule type" value="Transcribed_RNA"/>
</dbReference>
<evidence type="ECO:0000313" key="2">
    <source>
        <dbReference type="EMBL" id="CAG6590518.1"/>
    </source>
</evidence>
<dbReference type="EMBL" id="HBUE01325233">
    <property type="protein sequence ID" value="CAG6590520.1"/>
    <property type="molecule type" value="Transcribed_RNA"/>
</dbReference>
<dbReference type="EMBL" id="HBUE01325232">
    <property type="protein sequence ID" value="CAG6590518.1"/>
    <property type="molecule type" value="Transcribed_RNA"/>
</dbReference>
<accession>A0A8D8KI53</accession>
<protein>
    <submittedName>
        <fullName evidence="2">(northern house mosquito) hypothetical protein</fullName>
    </submittedName>
</protein>
<reference evidence="2" key="1">
    <citation type="submission" date="2021-05" db="EMBL/GenBank/DDBJ databases">
        <authorList>
            <person name="Alioto T."/>
            <person name="Alioto T."/>
            <person name="Gomez Garrido J."/>
        </authorList>
    </citation>
    <scope>NUCLEOTIDE SEQUENCE</scope>
</reference>
<proteinExistence type="predicted"/>
<dbReference type="EMBL" id="HBUE01218666">
    <property type="protein sequence ID" value="CAG6538505.1"/>
    <property type="molecule type" value="Transcribed_RNA"/>
</dbReference>
<feature type="region of interest" description="Disordered" evidence="1">
    <location>
        <begin position="76"/>
        <end position="105"/>
    </location>
</feature>